<evidence type="ECO:0000313" key="2">
    <source>
        <dbReference type="Proteomes" id="UP000053392"/>
    </source>
</evidence>
<gene>
    <name evidence="1" type="ORF">I313_02671</name>
</gene>
<protein>
    <submittedName>
        <fullName evidence="1">Uncharacterized protein</fullName>
    </submittedName>
</protein>
<proteinExistence type="predicted"/>
<sequence>MRRKVNRCQQPQPRALLSPKPHLQVCLEMSLYPSMAHSLSLRHLQKLHRLQKRLVLPNLALNHRPLVLKLHQLRRLRLNPRLSPMETRGRLAPLLLPIGLRPPKLLPL</sequence>
<keyword evidence="2" id="KW-1185">Reference proteome</keyword>
<name>A0A0D0V9U5_9TREE</name>
<accession>A0A0D0V9U5</accession>
<dbReference type="EMBL" id="KN847900">
    <property type="protein sequence ID" value="KIR41540.1"/>
    <property type="molecule type" value="Genomic_DNA"/>
</dbReference>
<dbReference type="AlphaFoldDB" id="A0A0D0V9U5"/>
<organism evidence="1 2">
    <name type="scientific">Cryptococcus deuterogattii Ram5</name>
    <dbReference type="NCBI Taxonomy" id="1296110"/>
    <lineage>
        <taxon>Eukaryota</taxon>
        <taxon>Fungi</taxon>
        <taxon>Dikarya</taxon>
        <taxon>Basidiomycota</taxon>
        <taxon>Agaricomycotina</taxon>
        <taxon>Tremellomycetes</taxon>
        <taxon>Tremellales</taxon>
        <taxon>Cryptococcaceae</taxon>
        <taxon>Cryptococcus</taxon>
        <taxon>Cryptococcus gattii species complex</taxon>
    </lineage>
</organism>
<dbReference type="Proteomes" id="UP000053392">
    <property type="component" value="Unassembled WGS sequence"/>
</dbReference>
<reference evidence="1 2" key="1">
    <citation type="submission" date="2015-01" db="EMBL/GenBank/DDBJ databases">
        <title>The Genome Sequence of Cryptococcus gattii Ram5.</title>
        <authorList>
            <consortium name="The Broad Institute Genomics Platform"/>
            <person name="Cuomo C."/>
            <person name="Litvintseva A."/>
            <person name="Chen Y."/>
            <person name="Heitman J."/>
            <person name="Sun S."/>
            <person name="Springer D."/>
            <person name="Dromer F."/>
            <person name="Young S."/>
            <person name="Zeng Q."/>
            <person name="Gargeya S."/>
            <person name="Abouelleil A."/>
            <person name="Alvarado L."/>
            <person name="Chapman S.B."/>
            <person name="Gainer-Dewar J."/>
            <person name="Goldberg J."/>
            <person name="Griggs A."/>
            <person name="Gujja S."/>
            <person name="Hansen M."/>
            <person name="Howarth C."/>
            <person name="Imamovic A."/>
            <person name="Larimer J."/>
            <person name="Murphy C."/>
            <person name="Naylor J."/>
            <person name="Pearson M."/>
            <person name="Priest M."/>
            <person name="Roberts A."/>
            <person name="Saif S."/>
            <person name="Shea T."/>
            <person name="Sykes S."/>
            <person name="Wortman J."/>
            <person name="Nusbaum C."/>
            <person name="Birren B."/>
        </authorList>
    </citation>
    <scope>NUCLEOTIDE SEQUENCE [LARGE SCALE GENOMIC DNA]</scope>
    <source>
        <strain evidence="1 2">Ram5</strain>
    </source>
</reference>
<evidence type="ECO:0000313" key="1">
    <source>
        <dbReference type="EMBL" id="KIR41540.1"/>
    </source>
</evidence>
<dbReference type="HOGENOM" id="CLU_2196832_0_0_1"/>